<dbReference type="RefSeq" id="WP_139756180.1">
    <property type="nucleotide sequence ID" value="NZ_CP039852.1"/>
</dbReference>
<keyword evidence="3" id="KW-1185">Reference proteome</keyword>
<dbReference type="KEGG" id="salk:FBQ74_08040"/>
<evidence type="ECO:0000256" key="1">
    <source>
        <dbReference type="SAM" id="SignalP"/>
    </source>
</evidence>
<name>A0A5B7YDY2_9ALTE</name>
<dbReference type="EMBL" id="CP039852">
    <property type="protein sequence ID" value="QCZ93436.1"/>
    <property type="molecule type" value="Genomic_DNA"/>
</dbReference>
<evidence type="ECO:0000313" key="2">
    <source>
        <dbReference type="EMBL" id="QCZ93436.1"/>
    </source>
</evidence>
<feature type="signal peptide" evidence="1">
    <location>
        <begin position="1"/>
        <end position="19"/>
    </location>
</feature>
<dbReference type="InterPro" id="IPR021370">
    <property type="entry name" value="DUF2987"/>
</dbReference>
<sequence>MKKWVVGTLLLLSAQPVLAEALEIEYSRFYSHLRKLNSDDVQALEFAFGFSRVGQGRLCDIQKAEIVTDKKTMPVAVTPEQRFTLPQEKALKLASAMIHIELEEAANVCDMSVQLQTKPEYLKQHYSAEDLAMLVEQYEAFFNEMGSFLSFMMPSVKGLTFQFENENLSRPVKDAPNINAGYLQLPKSWLKDGKSLTLPEKPLRVTAIASRQ</sequence>
<accession>A0A5B7YDY2</accession>
<dbReference type="Pfam" id="PF11205">
    <property type="entry name" value="DUF2987"/>
    <property type="match status" value="1"/>
</dbReference>
<protein>
    <submittedName>
        <fullName evidence="2">DUF2987 domain-containing protein</fullName>
    </submittedName>
</protein>
<reference evidence="2 3" key="1">
    <citation type="submission" date="2019-04" db="EMBL/GenBank/DDBJ databases">
        <title>Salinimonas iocasae sp. nov., a halophilic bacterium isolated from the outer tube casing of tubeworms in Okinawa Trough.</title>
        <authorList>
            <person name="Zhang H."/>
            <person name="Wang H."/>
            <person name="Li C."/>
        </authorList>
    </citation>
    <scope>NUCLEOTIDE SEQUENCE [LARGE SCALE GENOMIC DNA]</scope>
    <source>
        <strain evidence="2 3">KX18D6</strain>
    </source>
</reference>
<feature type="chain" id="PRO_5022883269" evidence="1">
    <location>
        <begin position="20"/>
        <end position="212"/>
    </location>
</feature>
<dbReference type="Proteomes" id="UP000304912">
    <property type="component" value="Chromosome"/>
</dbReference>
<proteinExistence type="predicted"/>
<keyword evidence="1" id="KW-0732">Signal</keyword>
<organism evidence="2 3">
    <name type="scientific">Salinimonas iocasae</name>
    <dbReference type="NCBI Taxonomy" id="2572577"/>
    <lineage>
        <taxon>Bacteria</taxon>
        <taxon>Pseudomonadati</taxon>
        <taxon>Pseudomonadota</taxon>
        <taxon>Gammaproteobacteria</taxon>
        <taxon>Alteromonadales</taxon>
        <taxon>Alteromonadaceae</taxon>
        <taxon>Alteromonas/Salinimonas group</taxon>
        <taxon>Salinimonas</taxon>
    </lineage>
</organism>
<dbReference type="AlphaFoldDB" id="A0A5B7YDY2"/>
<dbReference type="OrthoDB" id="6402179at2"/>
<gene>
    <name evidence="2" type="ORF">FBQ74_08040</name>
</gene>
<evidence type="ECO:0000313" key="3">
    <source>
        <dbReference type="Proteomes" id="UP000304912"/>
    </source>
</evidence>